<evidence type="ECO:0000313" key="2">
    <source>
        <dbReference type="Proteomes" id="UP001589609"/>
    </source>
</evidence>
<sequence length="39" mass="4588">MQLARKIIELDLLRDEMLEELMTLAGNKAFDLLRTLQNQ</sequence>
<keyword evidence="2" id="KW-1185">Reference proteome</keyword>
<evidence type="ECO:0000313" key="1">
    <source>
        <dbReference type="EMBL" id="MFB9761573.1"/>
    </source>
</evidence>
<proteinExistence type="predicted"/>
<organism evidence="1 2">
    <name type="scientific">Ectobacillus funiculus</name>
    <dbReference type="NCBI Taxonomy" id="137993"/>
    <lineage>
        <taxon>Bacteria</taxon>
        <taxon>Bacillati</taxon>
        <taxon>Bacillota</taxon>
        <taxon>Bacilli</taxon>
        <taxon>Bacillales</taxon>
        <taxon>Bacillaceae</taxon>
        <taxon>Ectobacillus</taxon>
    </lineage>
</organism>
<comment type="caution">
    <text evidence="1">The sequence shown here is derived from an EMBL/GenBank/DDBJ whole genome shotgun (WGS) entry which is preliminary data.</text>
</comment>
<protein>
    <submittedName>
        <fullName evidence="1">Uncharacterized protein</fullName>
    </submittedName>
</protein>
<accession>A0ABV5WN14</accession>
<dbReference type="Proteomes" id="UP001589609">
    <property type="component" value="Unassembled WGS sequence"/>
</dbReference>
<dbReference type="EMBL" id="JBHMAF010000194">
    <property type="protein sequence ID" value="MFB9761573.1"/>
    <property type="molecule type" value="Genomic_DNA"/>
</dbReference>
<gene>
    <name evidence="1" type="ORF">ACFFMS_25360</name>
</gene>
<reference evidence="1 2" key="1">
    <citation type="submission" date="2024-09" db="EMBL/GenBank/DDBJ databases">
        <authorList>
            <person name="Sun Q."/>
            <person name="Mori K."/>
        </authorList>
    </citation>
    <scope>NUCLEOTIDE SEQUENCE [LARGE SCALE GENOMIC DNA]</scope>
    <source>
        <strain evidence="1 2">JCM 11201</strain>
    </source>
</reference>
<dbReference type="RefSeq" id="WP_246040257.1">
    <property type="nucleotide sequence ID" value="NZ_JAPCYI010000001.1"/>
</dbReference>
<name>A0ABV5WN14_9BACI</name>